<reference evidence="2" key="1">
    <citation type="journal article" date="2022" name="Int. J. Mol. Sci.">
        <title>Draft Genome of Tanacetum Coccineum: Genomic Comparison of Closely Related Tanacetum-Family Plants.</title>
        <authorList>
            <person name="Yamashiro T."/>
            <person name="Shiraishi A."/>
            <person name="Nakayama K."/>
            <person name="Satake H."/>
        </authorList>
    </citation>
    <scope>NUCLEOTIDE SEQUENCE</scope>
</reference>
<dbReference type="Proteomes" id="UP001151760">
    <property type="component" value="Unassembled WGS sequence"/>
</dbReference>
<reference evidence="2" key="2">
    <citation type="submission" date="2022-01" db="EMBL/GenBank/DDBJ databases">
        <authorList>
            <person name="Yamashiro T."/>
            <person name="Shiraishi A."/>
            <person name="Satake H."/>
            <person name="Nakayama K."/>
        </authorList>
    </citation>
    <scope>NUCLEOTIDE SEQUENCE</scope>
</reference>
<feature type="compositionally biased region" description="Low complexity" evidence="1">
    <location>
        <begin position="87"/>
        <end position="103"/>
    </location>
</feature>
<organism evidence="2 3">
    <name type="scientific">Tanacetum coccineum</name>
    <dbReference type="NCBI Taxonomy" id="301880"/>
    <lineage>
        <taxon>Eukaryota</taxon>
        <taxon>Viridiplantae</taxon>
        <taxon>Streptophyta</taxon>
        <taxon>Embryophyta</taxon>
        <taxon>Tracheophyta</taxon>
        <taxon>Spermatophyta</taxon>
        <taxon>Magnoliopsida</taxon>
        <taxon>eudicotyledons</taxon>
        <taxon>Gunneridae</taxon>
        <taxon>Pentapetalae</taxon>
        <taxon>asterids</taxon>
        <taxon>campanulids</taxon>
        <taxon>Asterales</taxon>
        <taxon>Asteraceae</taxon>
        <taxon>Asteroideae</taxon>
        <taxon>Anthemideae</taxon>
        <taxon>Anthemidinae</taxon>
        <taxon>Tanacetum</taxon>
    </lineage>
</organism>
<evidence type="ECO:0008006" key="4">
    <source>
        <dbReference type="Google" id="ProtNLM"/>
    </source>
</evidence>
<keyword evidence="3" id="KW-1185">Reference proteome</keyword>
<evidence type="ECO:0000313" key="2">
    <source>
        <dbReference type="EMBL" id="GJT16175.1"/>
    </source>
</evidence>
<evidence type="ECO:0000313" key="3">
    <source>
        <dbReference type="Proteomes" id="UP001151760"/>
    </source>
</evidence>
<evidence type="ECO:0000256" key="1">
    <source>
        <dbReference type="SAM" id="MobiDB-lite"/>
    </source>
</evidence>
<sequence>MPPKMMKRKAVKKMVKKRVVESIAEYGNTRANLDNAGGSGSVNTGGVVAPNVQGCTHETFVNEKGGEGRAARVCESNKRKWEDHQRNTNNNKPNNNNNRNRNVNTHHQRQEAAKVYVAAPTDRRNYAGNAPYCNKCRLHHYGQCPPECGKCHKIGNPEKDYRVRIPGAGVNSM</sequence>
<feature type="region of interest" description="Disordered" evidence="1">
    <location>
        <begin position="68"/>
        <end position="109"/>
    </location>
</feature>
<protein>
    <recommendedName>
        <fullName evidence="4">Reverse transcriptase domain-containing protein</fullName>
    </recommendedName>
</protein>
<comment type="caution">
    <text evidence="2">The sequence shown here is derived from an EMBL/GenBank/DDBJ whole genome shotgun (WGS) entry which is preliminary data.</text>
</comment>
<dbReference type="EMBL" id="BQNB010013454">
    <property type="protein sequence ID" value="GJT16175.1"/>
    <property type="molecule type" value="Genomic_DNA"/>
</dbReference>
<name>A0ABQ5BMX3_9ASTR</name>
<feature type="compositionally biased region" description="Basic and acidic residues" evidence="1">
    <location>
        <begin position="68"/>
        <end position="86"/>
    </location>
</feature>
<gene>
    <name evidence="2" type="ORF">Tco_0874881</name>
</gene>
<accession>A0ABQ5BMX3</accession>
<proteinExistence type="predicted"/>